<proteinExistence type="predicted"/>
<name>X1A9L4_9ZZZZ</name>
<sequence>MKLPVEALLNLTSRLDSLVTGATKLGVAYAGYRANGHWTGALTGLVALRLAEGGNLAGGAAGLGTLALIGVANVPQIVQPITDLATTVVSVPGTVIGGVNAYIQKILSFLAG</sequence>
<reference evidence="1" key="1">
    <citation type="journal article" date="2014" name="Front. Microbiol.">
        <title>High frequency of phylogenetically diverse reductive dehalogenase-homologous genes in deep subseafloor sedimentary metagenomes.</title>
        <authorList>
            <person name="Kawai M."/>
            <person name="Futagami T."/>
            <person name="Toyoda A."/>
            <person name="Takaki Y."/>
            <person name="Nishi S."/>
            <person name="Hori S."/>
            <person name="Arai W."/>
            <person name="Tsubouchi T."/>
            <person name="Morono Y."/>
            <person name="Uchiyama I."/>
            <person name="Ito T."/>
            <person name="Fujiyama A."/>
            <person name="Inagaki F."/>
            <person name="Takami H."/>
        </authorList>
    </citation>
    <scope>NUCLEOTIDE SEQUENCE</scope>
    <source>
        <strain evidence="1">Expedition CK06-06</strain>
    </source>
</reference>
<accession>X1A9L4</accession>
<comment type="caution">
    <text evidence="1">The sequence shown here is derived from an EMBL/GenBank/DDBJ whole genome shotgun (WGS) entry which is preliminary data.</text>
</comment>
<protein>
    <submittedName>
        <fullName evidence="1">Uncharacterized protein</fullName>
    </submittedName>
</protein>
<organism evidence="1">
    <name type="scientific">marine sediment metagenome</name>
    <dbReference type="NCBI Taxonomy" id="412755"/>
    <lineage>
        <taxon>unclassified sequences</taxon>
        <taxon>metagenomes</taxon>
        <taxon>ecological metagenomes</taxon>
    </lineage>
</organism>
<dbReference type="EMBL" id="BART01006613">
    <property type="protein sequence ID" value="GAG66732.1"/>
    <property type="molecule type" value="Genomic_DNA"/>
</dbReference>
<gene>
    <name evidence="1" type="ORF">S01H4_15089</name>
</gene>
<dbReference type="AlphaFoldDB" id="X1A9L4"/>
<evidence type="ECO:0000313" key="1">
    <source>
        <dbReference type="EMBL" id="GAG66732.1"/>
    </source>
</evidence>